<protein>
    <submittedName>
        <fullName evidence="2">Helix-turn-helix domain-containing protein</fullName>
    </submittedName>
</protein>
<evidence type="ECO:0000259" key="1">
    <source>
        <dbReference type="PROSITE" id="PS50943"/>
    </source>
</evidence>
<feature type="domain" description="HTH cro/C1-type" evidence="1">
    <location>
        <begin position="16"/>
        <end position="70"/>
    </location>
</feature>
<dbReference type="SMART" id="SM00530">
    <property type="entry name" value="HTH_XRE"/>
    <property type="match status" value="1"/>
</dbReference>
<dbReference type="Gene3D" id="1.10.260.40">
    <property type="entry name" value="lambda repressor-like DNA-binding domains"/>
    <property type="match status" value="1"/>
</dbReference>
<dbReference type="RefSeq" id="WP_380746404.1">
    <property type="nucleotide sequence ID" value="NZ_JBHSRF010000002.1"/>
</dbReference>
<dbReference type="InterPro" id="IPR001387">
    <property type="entry name" value="Cro/C1-type_HTH"/>
</dbReference>
<dbReference type="InterPro" id="IPR010982">
    <property type="entry name" value="Lambda_DNA-bd_dom_sf"/>
</dbReference>
<comment type="caution">
    <text evidence="2">The sequence shown here is derived from an EMBL/GenBank/DDBJ whole genome shotgun (WGS) entry which is preliminary data.</text>
</comment>
<dbReference type="EMBL" id="JBHSRF010000002">
    <property type="protein sequence ID" value="MFC6079900.1"/>
    <property type="molecule type" value="Genomic_DNA"/>
</dbReference>
<reference evidence="3" key="1">
    <citation type="journal article" date="2019" name="Int. J. Syst. Evol. Microbiol.">
        <title>The Global Catalogue of Microorganisms (GCM) 10K type strain sequencing project: providing services to taxonomists for standard genome sequencing and annotation.</title>
        <authorList>
            <consortium name="The Broad Institute Genomics Platform"/>
            <consortium name="The Broad Institute Genome Sequencing Center for Infectious Disease"/>
            <person name="Wu L."/>
            <person name="Ma J."/>
        </authorList>
    </citation>
    <scope>NUCLEOTIDE SEQUENCE [LARGE SCALE GENOMIC DNA]</scope>
    <source>
        <strain evidence="3">JCM 30346</strain>
    </source>
</reference>
<gene>
    <name evidence="2" type="ORF">ACFP1K_01920</name>
</gene>
<evidence type="ECO:0000313" key="3">
    <source>
        <dbReference type="Proteomes" id="UP001596137"/>
    </source>
</evidence>
<keyword evidence="3" id="KW-1185">Reference proteome</keyword>
<sequence length="137" mass="15052">MSDELSGPAAAFAQRVERERVNKGLSKTLLVERAGIGRVTLDRLGTRTREPRPSTVIGLADALDIDHDEAFELAGLATHAEHQREASDPSSLAEVLARRMPDVDEEILARVVLNLADIVREVAEELFDRAKKGREDA</sequence>
<name>A0ABW1N8Y2_9ACTN</name>
<dbReference type="Pfam" id="PF13560">
    <property type="entry name" value="HTH_31"/>
    <property type="match status" value="1"/>
</dbReference>
<accession>A0ABW1N8Y2</accession>
<dbReference type="PROSITE" id="PS50943">
    <property type="entry name" value="HTH_CROC1"/>
    <property type="match status" value="1"/>
</dbReference>
<dbReference type="CDD" id="cd00093">
    <property type="entry name" value="HTH_XRE"/>
    <property type="match status" value="1"/>
</dbReference>
<dbReference type="Proteomes" id="UP001596137">
    <property type="component" value="Unassembled WGS sequence"/>
</dbReference>
<evidence type="ECO:0000313" key="2">
    <source>
        <dbReference type="EMBL" id="MFC6079900.1"/>
    </source>
</evidence>
<organism evidence="2 3">
    <name type="scientific">Sphaerisporangium aureirubrum</name>
    <dbReference type="NCBI Taxonomy" id="1544736"/>
    <lineage>
        <taxon>Bacteria</taxon>
        <taxon>Bacillati</taxon>
        <taxon>Actinomycetota</taxon>
        <taxon>Actinomycetes</taxon>
        <taxon>Streptosporangiales</taxon>
        <taxon>Streptosporangiaceae</taxon>
        <taxon>Sphaerisporangium</taxon>
    </lineage>
</organism>
<proteinExistence type="predicted"/>
<dbReference type="SUPFAM" id="SSF47413">
    <property type="entry name" value="lambda repressor-like DNA-binding domains"/>
    <property type="match status" value="1"/>
</dbReference>